<organism evidence="2 3">
    <name type="scientific">Streptomyces plumbiresistens</name>
    <dbReference type="NCBI Taxonomy" id="511811"/>
    <lineage>
        <taxon>Bacteria</taxon>
        <taxon>Bacillati</taxon>
        <taxon>Actinomycetota</taxon>
        <taxon>Actinomycetes</taxon>
        <taxon>Kitasatosporales</taxon>
        <taxon>Streptomycetaceae</taxon>
        <taxon>Streptomyces</taxon>
    </lineage>
</organism>
<name>A0ABP7TQ13_9ACTN</name>
<evidence type="ECO:0000313" key="3">
    <source>
        <dbReference type="Proteomes" id="UP001500456"/>
    </source>
</evidence>
<protein>
    <submittedName>
        <fullName evidence="2">Uncharacterized protein</fullName>
    </submittedName>
</protein>
<gene>
    <name evidence="2" type="ORF">GCM10022232_89200</name>
</gene>
<reference evidence="3" key="1">
    <citation type="journal article" date="2019" name="Int. J. Syst. Evol. Microbiol.">
        <title>The Global Catalogue of Microorganisms (GCM) 10K type strain sequencing project: providing services to taxonomists for standard genome sequencing and annotation.</title>
        <authorList>
            <consortium name="The Broad Institute Genomics Platform"/>
            <consortium name="The Broad Institute Genome Sequencing Center for Infectious Disease"/>
            <person name="Wu L."/>
            <person name="Ma J."/>
        </authorList>
    </citation>
    <scope>NUCLEOTIDE SEQUENCE [LARGE SCALE GENOMIC DNA]</scope>
    <source>
        <strain evidence="3">JCM 16924</strain>
    </source>
</reference>
<evidence type="ECO:0000256" key="1">
    <source>
        <dbReference type="SAM" id="Coils"/>
    </source>
</evidence>
<keyword evidence="1" id="KW-0175">Coiled coil</keyword>
<dbReference type="Proteomes" id="UP001500456">
    <property type="component" value="Unassembled WGS sequence"/>
</dbReference>
<dbReference type="RefSeq" id="WP_345571400.1">
    <property type="nucleotide sequence ID" value="NZ_BAAAZX010000047.1"/>
</dbReference>
<dbReference type="EMBL" id="BAAAZX010000047">
    <property type="protein sequence ID" value="GAA4029519.1"/>
    <property type="molecule type" value="Genomic_DNA"/>
</dbReference>
<keyword evidence="3" id="KW-1185">Reference proteome</keyword>
<feature type="coiled-coil region" evidence="1">
    <location>
        <begin position="8"/>
        <end position="45"/>
    </location>
</feature>
<accession>A0ABP7TQ13</accession>
<comment type="caution">
    <text evidence="2">The sequence shown here is derived from an EMBL/GenBank/DDBJ whole genome shotgun (WGS) entry which is preliminary data.</text>
</comment>
<sequence length="189" mass="20959">MDHRPARRSELDALVEQLTKQLQEVEVERDELAIAERVLNRLAEQAQADAEAADFFAPVPVKVAGRAVLLIPHHSDAADEGALPGDYRKILAIVREADGPVHIRAVGERLGLDASVRGNYGQGLPLPVVHGPSQDDEGRLAHSHGSAHCRCRWTDRLRHCPVRRLTLFRRLQVTDTPAALEQRGCRMLD</sequence>
<evidence type="ECO:0000313" key="2">
    <source>
        <dbReference type="EMBL" id="GAA4029519.1"/>
    </source>
</evidence>
<proteinExistence type="predicted"/>